<dbReference type="InterPro" id="IPR006976">
    <property type="entry name" value="VanZ-like"/>
</dbReference>
<feature type="transmembrane region" description="Helical" evidence="1">
    <location>
        <begin position="95"/>
        <end position="116"/>
    </location>
</feature>
<organism evidence="3 4">
    <name type="scientific">Anaerostipes hadrus</name>
    <dbReference type="NCBI Taxonomy" id="649756"/>
    <lineage>
        <taxon>Bacteria</taxon>
        <taxon>Bacillati</taxon>
        <taxon>Bacillota</taxon>
        <taxon>Clostridia</taxon>
        <taxon>Lachnospirales</taxon>
        <taxon>Lachnospiraceae</taxon>
        <taxon>Anaerostipes</taxon>
    </lineage>
</organism>
<accession>D4MVH5</accession>
<reference evidence="3 4" key="1">
    <citation type="submission" date="2010-03" db="EMBL/GenBank/DDBJ databases">
        <title>The genome sequence of Clostridiales sp. SSC/2.</title>
        <authorList>
            <consortium name="metaHIT consortium -- http://www.metahit.eu/"/>
            <person name="Pajon A."/>
            <person name="Turner K."/>
            <person name="Parkhill J."/>
            <person name="Duncan S."/>
            <person name="Flint H."/>
        </authorList>
    </citation>
    <scope>NUCLEOTIDE SEQUENCE [LARGE SCALE GENOMIC DNA]</scope>
    <source>
        <strain evidence="3 4">SSC/2</strain>
    </source>
</reference>
<keyword evidence="1" id="KW-0472">Membrane</keyword>
<protein>
    <submittedName>
        <fullName evidence="3">VanZ like family</fullName>
    </submittedName>
</protein>
<dbReference type="Pfam" id="PF04892">
    <property type="entry name" value="VanZ"/>
    <property type="match status" value="1"/>
</dbReference>
<dbReference type="AlphaFoldDB" id="D4MVH5"/>
<evidence type="ECO:0000313" key="3">
    <source>
        <dbReference type="EMBL" id="CBL39391.1"/>
    </source>
</evidence>
<keyword evidence="1" id="KW-0812">Transmembrane</keyword>
<dbReference type="KEGG" id="bprl:CL2_25570"/>
<name>D4MVH5_ANAHA</name>
<evidence type="ECO:0000256" key="1">
    <source>
        <dbReference type="SAM" id="Phobius"/>
    </source>
</evidence>
<dbReference type="EMBL" id="FP929061">
    <property type="protein sequence ID" value="CBL39391.1"/>
    <property type="molecule type" value="Genomic_DNA"/>
</dbReference>
<feature type="domain" description="VanZ-like" evidence="2">
    <location>
        <begin position="23"/>
        <end position="112"/>
    </location>
</feature>
<dbReference type="PATRIC" id="fig|245018.3.peg.2847"/>
<sequence length="124" mass="14244">MWMNPLSDVWGVWGIYTYNSVTGQRVLTSECIENFLLFMPYIILIFWNFEEKIFGKKVYIGKIVLESIKIAFLSSLTIELLQLLLRLGTIQISDLFFNTVGGLVGGIIYFLVNAGIERIRRADI</sequence>
<feature type="transmembrane region" description="Helical" evidence="1">
    <location>
        <begin position="70"/>
        <end position="89"/>
    </location>
</feature>
<evidence type="ECO:0000259" key="2">
    <source>
        <dbReference type="Pfam" id="PF04892"/>
    </source>
</evidence>
<gene>
    <name evidence="3" type="ORF">CL2_25570</name>
</gene>
<dbReference type="Proteomes" id="UP000008960">
    <property type="component" value="Chromosome"/>
</dbReference>
<proteinExistence type="predicted"/>
<keyword evidence="1" id="KW-1133">Transmembrane helix</keyword>
<evidence type="ECO:0000313" key="4">
    <source>
        <dbReference type="Proteomes" id="UP000008960"/>
    </source>
</evidence>
<feature type="transmembrane region" description="Helical" evidence="1">
    <location>
        <begin position="32"/>
        <end position="49"/>
    </location>
</feature>
<reference evidence="3 4" key="2">
    <citation type="submission" date="2010-03" db="EMBL/GenBank/DDBJ databases">
        <authorList>
            <person name="Pajon A."/>
        </authorList>
    </citation>
    <scope>NUCLEOTIDE SEQUENCE [LARGE SCALE GENOMIC DNA]</scope>
    <source>
        <strain evidence="3 4">SSC/2</strain>
    </source>
</reference>